<gene>
    <name evidence="2" type="ORF">QJS10_CPA07g00664</name>
</gene>
<feature type="region of interest" description="Disordered" evidence="1">
    <location>
        <begin position="1"/>
        <end position="31"/>
    </location>
</feature>
<name>A0AAV9EGP9_ACOCL</name>
<reference evidence="2" key="2">
    <citation type="submission" date="2023-06" db="EMBL/GenBank/DDBJ databases">
        <authorList>
            <person name="Ma L."/>
            <person name="Liu K.-W."/>
            <person name="Li Z."/>
            <person name="Hsiao Y.-Y."/>
            <person name="Qi Y."/>
            <person name="Fu T."/>
            <person name="Tang G."/>
            <person name="Zhang D."/>
            <person name="Sun W.-H."/>
            <person name="Liu D.-K."/>
            <person name="Li Y."/>
            <person name="Chen G.-Z."/>
            <person name="Liu X.-D."/>
            <person name="Liao X.-Y."/>
            <person name="Jiang Y.-T."/>
            <person name="Yu X."/>
            <person name="Hao Y."/>
            <person name="Huang J."/>
            <person name="Zhao X.-W."/>
            <person name="Ke S."/>
            <person name="Chen Y.-Y."/>
            <person name="Wu W.-L."/>
            <person name="Hsu J.-L."/>
            <person name="Lin Y.-F."/>
            <person name="Huang M.-D."/>
            <person name="Li C.-Y."/>
            <person name="Huang L."/>
            <person name="Wang Z.-W."/>
            <person name="Zhao X."/>
            <person name="Zhong W.-Y."/>
            <person name="Peng D.-H."/>
            <person name="Ahmad S."/>
            <person name="Lan S."/>
            <person name="Zhang J.-S."/>
            <person name="Tsai W.-C."/>
            <person name="Van De Peer Y."/>
            <person name="Liu Z.-J."/>
        </authorList>
    </citation>
    <scope>NUCLEOTIDE SEQUENCE</scope>
    <source>
        <strain evidence="2">CP</strain>
        <tissue evidence="2">Leaves</tissue>
    </source>
</reference>
<evidence type="ECO:0000313" key="3">
    <source>
        <dbReference type="Proteomes" id="UP001180020"/>
    </source>
</evidence>
<evidence type="ECO:0000313" key="2">
    <source>
        <dbReference type="EMBL" id="KAK1311543.1"/>
    </source>
</evidence>
<protein>
    <submittedName>
        <fullName evidence="2">Uncharacterized protein</fullName>
    </submittedName>
</protein>
<evidence type="ECO:0000256" key="1">
    <source>
        <dbReference type="SAM" id="MobiDB-lite"/>
    </source>
</evidence>
<dbReference type="AlphaFoldDB" id="A0AAV9EGP9"/>
<dbReference type="Proteomes" id="UP001180020">
    <property type="component" value="Unassembled WGS sequence"/>
</dbReference>
<sequence>MKLVVANVTGVKNEPPESAAETKSLPPETDTTETVVHMNEDLLTLAGRVSNQDDIEDDSAVLIR</sequence>
<organism evidence="2 3">
    <name type="scientific">Acorus calamus</name>
    <name type="common">Sweet flag</name>
    <dbReference type="NCBI Taxonomy" id="4465"/>
    <lineage>
        <taxon>Eukaryota</taxon>
        <taxon>Viridiplantae</taxon>
        <taxon>Streptophyta</taxon>
        <taxon>Embryophyta</taxon>
        <taxon>Tracheophyta</taxon>
        <taxon>Spermatophyta</taxon>
        <taxon>Magnoliopsida</taxon>
        <taxon>Liliopsida</taxon>
        <taxon>Acoraceae</taxon>
        <taxon>Acorus</taxon>
    </lineage>
</organism>
<dbReference type="EMBL" id="JAUJYO010000007">
    <property type="protein sequence ID" value="KAK1311543.1"/>
    <property type="molecule type" value="Genomic_DNA"/>
</dbReference>
<reference evidence="2" key="1">
    <citation type="journal article" date="2023" name="Nat. Commun.">
        <title>Diploid and tetraploid genomes of Acorus and the evolution of monocots.</title>
        <authorList>
            <person name="Ma L."/>
            <person name="Liu K.W."/>
            <person name="Li Z."/>
            <person name="Hsiao Y.Y."/>
            <person name="Qi Y."/>
            <person name="Fu T."/>
            <person name="Tang G.D."/>
            <person name="Zhang D."/>
            <person name="Sun W.H."/>
            <person name="Liu D.K."/>
            <person name="Li Y."/>
            <person name="Chen G.Z."/>
            <person name="Liu X.D."/>
            <person name="Liao X.Y."/>
            <person name="Jiang Y.T."/>
            <person name="Yu X."/>
            <person name="Hao Y."/>
            <person name="Huang J."/>
            <person name="Zhao X.W."/>
            <person name="Ke S."/>
            <person name="Chen Y.Y."/>
            <person name="Wu W.L."/>
            <person name="Hsu J.L."/>
            <person name="Lin Y.F."/>
            <person name="Huang M.D."/>
            <person name="Li C.Y."/>
            <person name="Huang L."/>
            <person name="Wang Z.W."/>
            <person name="Zhao X."/>
            <person name="Zhong W.Y."/>
            <person name="Peng D.H."/>
            <person name="Ahmad S."/>
            <person name="Lan S."/>
            <person name="Zhang J.S."/>
            <person name="Tsai W.C."/>
            <person name="Van de Peer Y."/>
            <person name="Liu Z.J."/>
        </authorList>
    </citation>
    <scope>NUCLEOTIDE SEQUENCE</scope>
    <source>
        <strain evidence="2">CP</strain>
    </source>
</reference>
<accession>A0AAV9EGP9</accession>
<keyword evidence="3" id="KW-1185">Reference proteome</keyword>
<comment type="caution">
    <text evidence="2">The sequence shown here is derived from an EMBL/GenBank/DDBJ whole genome shotgun (WGS) entry which is preliminary data.</text>
</comment>
<proteinExistence type="predicted"/>